<keyword evidence="2 5" id="KW-0238">DNA-binding</keyword>
<gene>
    <name evidence="5" type="ORF">RVIR1_03170</name>
</gene>
<accession>A0A2Z5UV60</accession>
<name>A0A2Z5UV60_9COXI</name>
<dbReference type="PANTHER" id="PTHR36511">
    <property type="entry name" value="MERR FAMILY BACTERIAL REGULATORY PROTEIN"/>
    <property type="match status" value="1"/>
</dbReference>
<dbReference type="Proteomes" id="UP000282483">
    <property type="component" value="Chromosome"/>
</dbReference>
<proteinExistence type="predicted"/>
<keyword evidence="1" id="KW-0805">Transcription regulation</keyword>
<dbReference type="RefSeq" id="WP_126322351.1">
    <property type="nucleotide sequence ID" value="NZ_AP018005.1"/>
</dbReference>
<dbReference type="InterPro" id="IPR001387">
    <property type="entry name" value="Cro/C1-type_HTH"/>
</dbReference>
<organism evidence="5 6">
    <name type="scientific">Candidatus Rickettsiella viridis</name>
    <dbReference type="NCBI Taxonomy" id="676208"/>
    <lineage>
        <taxon>Bacteria</taxon>
        <taxon>Pseudomonadati</taxon>
        <taxon>Pseudomonadota</taxon>
        <taxon>Gammaproteobacteria</taxon>
        <taxon>Legionellales</taxon>
        <taxon>Coxiellaceae</taxon>
        <taxon>Rickettsiella</taxon>
    </lineage>
</organism>
<sequence>MKKSILKTVHESAKGLYDAGLLETETMRTFDRLCLTPVHELSPHQIKRLRLREKVSQPVFAAFLNITPSTIKKWETGEKHPKGTSLKLLNIVEKKGLGALA</sequence>
<dbReference type="PANTHER" id="PTHR36511:SF3">
    <property type="entry name" value="ANTITOXIN HIGA-2"/>
    <property type="match status" value="1"/>
</dbReference>
<dbReference type="CDD" id="cd00093">
    <property type="entry name" value="HTH_XRE"/>
    <property type="match status" value="1"/>
</dbReference>
<dbReference type="GO" id="GO:0003677">
    <property type="term" value="F:DNA binding"/>
    <property type="evidence" value="ECO:0007669"/>
    <property type="project" value="UniProtKB-KW"/>
</dbReference>
<dbReference type="AlphaFoldDB" id="A0A2Z5UV60"/>
<evidence type="ECO:0000313" key="5">
    <source>
        <dbReference type="EMBL" id="BBB14840.1"/>
    </source>
</evidence>
<dbReference type="Pfam" id="PF01381">
    <property type="entry name" value="HTH_3"/>
    <property type="match status" value="1"/>
</dbReference>
<dbReference type="KEGG" id="rvi:RVIR1_03170"/>
<keyword evidence="3" id="KW-0804">Transcription</keyword>
<dbReference type="EMBL" id="AP018005">
    <property type="protein sequence ID" value="BBB14840.1"/>
    <property type="molecule type" value="Genomic_DNA"/>
</dbReference>
<keyword evidence="6" id="KW-1185">Reference proteome</keyword>
<dbReference type="Gene3D" id="1.10.260.40">
    <property type="entry name" value="lambda repressor-like DNA-binding domains"/>
    <property type="match status" value="1"/>
</dbReference>
<dbReference type="InterPro" id="IPR052359">
    <property type="entry name" value="HTH-type_reg/antitoxin"/>
</dbReference>
<protein>
    <submittedName>
        <fullName evidence="5">Putative DNA-binding protein</fullName>
    </submittedName>
</protein>
<feature type="domain" description="HTH cro/C1-type" evidence="4">
    <location>
        <begin position="46"/>
        <end position="89"/>
    </location>
</feature>
<evidence type="ECO:0000256" key="1">
    <source>
        <dbReference type="ARBA" id="ARBA00023015"/>
    </source>
</evidence>
<dbReference type="SUPFAM" id="SSF47413">
    <property type="entry name" value="lambda repressor-like DNA-binding domains"/>
    <property type="match status" value="1"/>
</dbReference>
<dbReference type="PROSITE" id="PS50943">
    <property type="entry name" value="HTH_CROC1"/>
    <property type="match status" value="1"/>
</dbReference>
<evidence type="ECO:0000313" key="6">
    <source>
        <dbReference type="Proteomes" id="UP000282483"/>
    </source>
</evidence>
<evidence type="ECO:0000256" key="3">
    <source>
        <dbReference type="ARBA" id="ARBA00023163"/>
    </source>
</evidence>
<evidence type="ECO:0000259" key="4">
    <source>
        <dbReference type="PROSITE" id="PS50943"/>
    </source>
</evidence>
<dbReference type="OrthoDB" id="9799384at2"/>
<reference evidence="5 6" key="1">
    <citation type="submission" date="2017-03" db="EMBL/GenBank/DDBJ databases">
        <title>The genome sequence of Candidatus Rickettsiella viridis.</title>
        <authorList>
            <person name="Nikoh N."/>
            <person name="Tsuchida T."/>
            <person name="Yamaguchi K."/>
            <person name="Maeda T."/>
            <person name="Shigenobu S."/>
            <person name="Fukatsu T."/>
        </authorList>
    </citation>
    <scope>NUCLEOTIDE SEQUENCE [LARGE SCALE GENOMIC DNA]</scope>
    <source>
        <strain evidence="5 6">Ap-RA04</strain>
    </source>
</reference>
<dbReference type="InterPro" id="IPR010982">
    <property type="entry name" value="Lambda_DNA-bd_dom_sf"/>
</dbReference>
<evidence type="ECO:0000256" key="2">
    <source>
        <dbReference type="ARBA" id="ARBA00023125"/>
    </source>
</evidence>